<feature type="transmembrane region" description="Helical" evidence="9">
    <location>
        <begin position="32"/>
        <end position="49"/>
    </location>
</feature>
<dbReference type="Pfam" id="PF13614">
    <property type="entry name" value="AAA_31"/>
    <property type="match status" value="1"/>
</dbReference>
<keyword evidence="5" id="KW-0418">Kinase</keyword>
<sequence>MMQLAKKSGYLNDSGNSESFDIKGLLLKYLKFWPYFLLSMMIALGLAYFKNQNTHPQYKAEGKFFIKEDLNSLSLLDLTGKGGNLSKAQGNRLANETVILKSKPVSKIVLERLDFDVEYYRKGTFILKEIYKDSPVRAVVDWEHPQLVSGFIKITWDNSENFIMELEEDRYRRYNPNSIRKEEFIPPSTVSRRYSFGEWIELPYARFKVENLGNELSGEIHLRFKDSHSLLLEYTGENFQVWPLDVTGSSILGLSLITTHPEKGSDYLNTLMDVYLENEIKEKTLLAKNTIDFIDVQISGVADSLNFIETRLQNFRSANRTYDIGTEGNSVFRDLSSLEKELGQEVFKLDYFRNLEKYLLNEDYNEIIMPSGMGIDDPILNRLINDLITLQSEKSQLLAVQTEASPTVVEISRKIRNVNVSLREILKNLTDNLGFNIRELESRLRKLEADFSKLPVTEQNLLRIQRKFTLNENIYNFLLQRRAESAISMASNSPGNKIIEYAIPNFQPLGMKSLTNYVLALFAGFLLPLSLIVMFNLLNLKITDPSMAEELLQVPTLARIGHNRHKSDVLVLKEANTAASEAFRSLRTNIYLIVPRDRKITIAVTSSISGEGKSFIALNLASSYSLNGKKTLLIDCDLHKPKVYKDFQLSHNKGLSTYLSSKDGSPSELVQKTPFDNLDILKAGPIPPNPGELILKSKFKDLLEELKTAYEVIILDTPPVGLVSETLELMHYVDLCLYAFRYKYSSMSMLTELNNLHTKKGLDNIYAVFNDVENKKLSYGGYGYGYYKEDHKKSFFLKKLLGFNRGRAAM</sequence>
<dbReference type="InterPro" id="IPR027417">
    <property type="entry name" value="P-loop_NTPase"/>
</dbReference>
<keyword evidence="12" id="KW-1185">Reference proteome</keyword>
<name>A0ABV9T365_9BACT</name>
<evidence type="ECO:0000256" key="4">
    <source>
        <dbReference type="ARBA" id="ARBA00022741"/>
    </source>
</evidence>
<keyword evidence="9" id="KW-0472">Membrane</keyword>
<comment type="caution">
    <text evidence="11">The sequence shown here is derived from an EMBL/GenBank/DDBJ whole genome shotgun (WGS) entry which is preliminary data.</text>
</comment>
<dbReference type="EC" id="2.7.10.2" evidence="2"/>
<evidence type="ECO:0000256" key="8">
    <source>
        <dbReference type="ARBA" id="ARBA00051245"/>
    </source>
</evidence>
<evidence type="ECO:0000256" key="3">
    <source>
        <dbReference type="ARBA" id="ARBA00022679"/>
    </source>
</evidence>
<dbReference type="RefSeq" id="WP_377065467.1">
    <property type="nucleotide sequence ID" value="NZ_JBHSJJ010000007.1"/>
</dbReference>
<dbReference type="InterPro" id="IPR050445">
    <property type="entry name" value="Bact_polysacc_biosynth/exp"/>
</dbReference>
<proteinExistence type="inferred from homology"/>
<feature type="domain" description="AAA" evidence="10">
    <location>
        <begin position="601"/>
        <end position="745"/>
    </location>
</feature>
<evidence type="ECO:0000256" key="7">
    <source>
        <dbReference type="ARBA" id="ARBA00023137"/>
    </source>
</evidence>
<dbReference type="Proteomes" id="UP001595818">
    <property type="component" value="Unassembled WGS sequence"/>
</dbReference>
<organism evidence="11 12">
    <name type="scientific">Negadavirga shengliensis</name>
    <dbReference type="NCBI Taxonomy" id="1389218"/>
    <lineage>
        <taxon>Bacteria</taxon>
        <taxon>Pseudomonadati</taxon>
        <taxon>Bacteroidota</taxon>
        <taxon>Cytophagia</taxon>
        <taxon>Cytophagales</taxon>
        <taxon>Cyclobacteriaceae</taxon>
        <taxon>Negadavirga</taxon>
    </lineage>
</organism>
<evidence type="ECO:0000256" key="2">
    <source>
        <dbReference type="ARBA" id="ARBA00011903"/>
    </source>
</evidence>
<keyword evidence="4" id="KW-0547">Nucleotide-binding</keyword>
<comment type="catalytic activity">
    <reaction evidence="8">
        <text>L-tyrosyl-[protein] + ATP = O-phospho-L-tyrosyl-[protein] + ADP + H(+)</text>
        <dbReference type="Rhea" id="RHEA:10596"/>
        <dbReference type="Rhea" id="RHEA-COMP:10136"/>
        <dbReference type="Rhea" id="RHEA-COMP:20101"/>
        <dbReference type="ChEBI" id="CHEBI:15378"/>
        <dbReference type="ChEBI" id="CHEBI:30616"/>
        <dbReference type="ChEBI" id="CHEBI:46858"/>
        <dbReference type="ChEBI" id="CHEBI:61978"/>
        <dbReference type="ChEBI" id="CHEBI:456216"/>
        <dbReference type="EC" id="2.7.10.2"/>
    </reaction>
</comment>
<feature type="transmembrane region" description="Helical" evidence="9">
    <location>
        <begin position="517"/>
        <end position="538"/>
    </location>
</feature>
<evidence type="ECO:0000256" key="1">
    <source>
        <dbReference type="ARBA" id="ARBA00007316"/>
    </source>
</evidence>
<dbReference type="Gene3D" id="3.40.50.300">
    <property type="entry name" value="P-loop containing nucleotide triphosphate hydrolases"/>
    <property type="match status" value="1"/>
</dbReference>
<evidence type="ECO:0000256" key="9">
    <source>
        <dbReference type="SAM" id="Phobius"/>
    </source>
</evidence>
<evidence type="ECO:0000256" key="6">
    <source>
        <dbReference type="ARBA" id="ARBA00022840"/>
    </source>
</evidence>
<protein>
    <recommendedName>
        <fullName evidence="2">non-specific protein-tyrosine kinase</fullName>
        <ecNumber evidence="2">2.7.10.2</ecNumber>
    </recommendedName>
</protein>
<keyword evidence="9" id="KW-0812">Transmembrane</keyword>
<dbReference type="CDD" id="cd05387">
    <property type="entry name" value="BY-kinase"/>
    <property type="match status" value="1"/>
</dbReference>
<comment type="similarity">
    <text evidence="1">Belongs to the CpsD/CapB family.</text>
</comment>
<keyword evidence="3" id="KW-0808">Transferase</keyword>
<dbReference type="NCBIfam" id="TIGR01007">
    <property type="entry name" value="eps_fam"/>
    <property type="match status" value="1"/>
</dbReference>
<evidence type="ECO:0000256" key="5">
    <source>
        <dbReference type="ARBA" id="ARBA00022777"/>
    </source>
</evidence>
<dbReference type="InterPro" id="IPR005702">
    <property type="entry name" value="Wzc-like_C"/>
</dbReference>
<keyword evidence="9" id="KW-1133">Transmembrane helix</keyword>
<dbReference type="InterPro" id="IPR025669">
    <property type="entry name" value="AAA_dom"/>
</dbReference>
<keyword evidence="6" id="KW-0067">ATP-binding</keyword>
<dbReference type="SUPFAM" id="SSF52540">
    <property type="entry name" value="P-loop containing nucleoside triphosphate hydrolases"/>
    <property type="match status" value="1"/>
</dbReference>
<evidence type="ECO:0000259" key="10">
    <source>
        <dbReference type="Pfam" id="PF13614"/>
    </source>
</evidence>
<dbReference type="PANTHER" id="PTHR32309">
    <property type="entry name" value="TYROSINE-PROTEIN KINASE"/>
    <property type="match status" value="1"/>
</dbReference>
<evidence type="ECO:0000313" key="12">
    <source>
        <dbReference type="Proteomes" id="UP001595818"/>
    </source>
</evidence>
<evidence type="ECO:0000313" key="11">
    <source>
        <dbReference type="EMBL" id="MFC4872888.1"/>
    </source>
</evidence>
<reference evidence="12" key="1">
    <citation type="journal article" date="2019" name="Int. J. Syst. Evol. Microbiol.">
        <title>The Global Catalogue of Microorganisms (GCM) 10K type strain sequencing project: providing services to taxonomists for standard genome sequencing and annotation.</title>
        <authorList>
            <consortium name="The Broad Institute Genomics Platform"/>
            <consortium name="The Broad Institute Genome Sequencing Center for Infectious Disease"/>
            <person name="Wu L."/>
            <person name="Ma J."/>
        </authorList>
    </citation>
    <scope>NUCLEOTIDE SEQUENCE [LARGE SCALE GENOMIC DNA]</scope>
    <source>
        <strain evidence="12">CGMCC 4.7466</strain>
    </source>
</reference>
<gene>
    <name evidence="11" type="ORF">ACFPFU_14420</name>
</gene>
<dbReference type="PANTHER" id="PTHR32309:SF13">
    <property type="entry name" value="FERRIC ENTEROBACTIN TRANSPORT PROTEIN FEPE"/>
    <property type="match status" value="1"/>
</dbReference>
<accession>A0ABV9T365</accession>
<keyword evidence="7" id="KW-0829">Tyrosine-protein kinase</keyword>
<dbReference type="EMBL" id="JBHSJJ010000007">
    <property type="protein sequence ID" value="MFC4872888.1"/>
    <property type="molecule type" value="Genomic_DNA"/>
</dbReference>